<evidence type="ECO:0000313" key="1">
    <source>
        <dbReference type="EMBL" id="KAK3780403.1"/>
    </source>
</evidence>
<dbReference type="EMBL" id="JAWDGP010002732">
    <property type="protein sequence ID" value="KAK3780403.1"/>
    <property type="molecule type" value="Genomic_DNA"/>
</dbReference>
<accession>A0AAE1DSV3</accession>
<protein>
    <submittedName>
        <fullName evidence="1">Uncharacterized protein</fullName>
    </submittedName>
</protein>
<proteinExistence type="predicted"/>
<dbReference type="AlphaFoldDB" id="A0AAE1DSV3"/>
<sequence length="78" mass="8441">MEAGLTQELQRSLARTHALHTVIVSIVPAYYHGDCGGSAGPVSTVIVETAPIYFDEASVTFTSDLVYYFRSSPFPKSS</sequence>
<name>A0AAE1DSV3_9GAST</name>
<evidence type="ECO:0000313" key="2">
    <source>
        <dbReference type="Proteomes" id="UP001283361"/>
    </source>
</evidence>
<reference evidence="1" key="1">
    <citation type="journal article" date="2023" name="G3 (Bethesda)">
        <title>A reference genome for the long-term kleptoplast-retaining sea slug Elysia crispata morphotype clarki.</title>
        <authorList>
            <person name="Eastman K.E."/>
            <person name="Pendleton A.L."/>
            <person name="Shaikh M.A."/>
            <person name="Suttiyut T."/>
            <person name="Ogas R."/>
            <person name="Tomko P."/>
            <person name="Gavelis G."/>
            <person name="Widhalm J.R."/>
            <person name="Wisecaver J.H."/>
        </authorList>
    </citation>
    <scope>NUCLEOTIDE SEQUENCE</scope>
    <source>
        <strain evidence="1">ECLA1</strain>
    </source>
</reference>
<dbReference type="Proteomes" id="UP001283361">
    <property type="component" value="Unassembled WGS sequence"/>
</dbReference>
<gene>
    <name evidence="1" type="ORF">RRG08_062024</name>
</gene>
<comment type="caution">
    <text evidence="1">The sequence shown here is derived from an EMBL/GenBank/DDBJ whole genome shotgun (WGS) entry which is preliminary data.</text>
</comment>
<keyword evidence="2" id="KW-1185">Reference proteome</keyword>
<organism evidence="1 2">
    <name type="scientific">Elysia crispata</name>
    <name type="common">lettuce slug</name>
    <dbReference type="NCBI Taxonomy" id="231223"/>
    <lineage>
        <taxon>Eukaryota</taxon>
        <taxon>Metazoa</taxon>
        <taxon>Spiralia</taxon>
        <taxon>Lophotrochozoa</taxon>
        <taxon>Mollusca</taxon>
        <taxon>Gastropoda</taxon>
        <taxon>Heterobranchia</taxon>
        <taxon>Euthyneura</taxon>
        <taxon>Panpulmonata</taxon>
        <taxon>Sacoglossa</taxon>
        <taxon>Placobranchoidea</taxon>
        <taxon>Plakobranchidae</taxon>
        <taxon>Elysia</taxon>
    </lineage>
</organism>